<comment type="caution">
    <text evidence="2">The sequence shown here is derived from an EMBL/GenBank/DDBJ whole genome shotgun (WGS) entry which is preliminary data.</text>
</comment>
<dbReference type="InterPro" id="IPR041657">
    <property type="entry name" value="HTH_17"/>
</dbReference>
<dbReference type="InterPro" id="IPR009061">
    <property type="entry name" value="DNA-bd_dom_put_sf"/>
</dbReference>
<dbReference type="Proteomes" id="UP000549617">
    <property type="component" value="Unassembled WGS sequence"/>
</dbReference>
<sequence length="66" mass="7104">MDETVVDTAIAAKRLGLSKKTLTNRRIYGGGPPFLKMGKAVRYRVSDLDAWVAAHVVNSTSQTVAA</sequence>
<name>A0A7W9AH86_9SPHN</name>
<evidence type="ECO:0000313" key="2">
    <source>
        <dbReference type="EMBL" id="MBB5685657.1"/>
    </source>
</evidence>
<protein>
    <submittedName>
        <fullName evidence="2">Excisionase family DNA binding protein</fullName>
    </submittedName>
</protein>
<evidence type="ECO:0000259" key="1">
    <source>
        <dbReference type="Pfam" id="PF12728"/>
    </source>
</evidence>
<evidence type="ECO:0000313" key="3">
    <source>
        <dbReference type="Proteomes" id="UP000549617"/>
    </source>
</evidence>
<organism evidence="2 3">
    <name type="scientific">Sphingobium boeckii</name>
    <dbReference type="NCBI Taxonomy" id="1082345"/>
    <lineage>
        <taxon>Bacteria</taxon>
        <taxon>Pseudomonadati</taxon>
        <taxon>Pseudomonadota</taxon>
        <taxon>Alphaproteobacteria</taxon>
        <taxon>Sphingomonadales</taxon>
        <taxon>Sphingomonadaceae</taxon>
        <taxon>Sphingobium</taxon>
    </lineage>
</organism>
<reference evidence="2 3" key="1">
    <citation type="submission" date="2020-08" db="EMBL/GenBank/DDBJ databases">
        <title>Genomic Encyclopedia of Type Strains, Phase IV (KMG-IV): sequencing the most valuable type-strain genomes for metagenomic binning, comparative biology and taxonomic classification.</title>
        <authorList>
            <person name="Goeker M."/>
        </authorList>
    </citation>
    <scope>NUCLEOTIDE SEQUENCE [LARGE SCALE GENOMIC DNA]</scope>
    <source>
        <strain evidence="2 3">DSM 25079</strain>
    </source>
</reference>
<keyword evidence="3" id="KW-1185">Reference proteome</keyword>
<feature type="domain" description="Helix-turn-helix" evidence="1">
    <location>
        <begin position="11"/>
        <end position="54"/>
    </location>
</feature>
<proteinExistence type="predicted"/>
<dbReference type="RefSeq" id="WP_184017155.1">
    <property type="nucleotide sequence ID" value="NZ_JACIJC010000002.1"/>
</dbReference>
<accession>A0A7W9AH86</accession>
<dbReference type="Pfam" id="PF12728">
    <property type="entry name" value="HTH_17"/>
    <property type="match status" value="1"/>
</dbReference>
<dbReference type="SUPFAM" id="SSF46955">
    <property type="entry name" value="Putative DNA-binding domain"/>
    <property type="match status" value="1"/>
</dbReference>
<dbReference type="AlphaFoldDB" id="A0A7W9AH86"/>
<gene>
    <name evidence="2" type="ORF">FHS49_001665</name>
</gene>
<dbReference type="EMBL" id="JACIJC010000002">
    <property type="protein sequence ID" value="MBB5685657.1"/>
    <property type="molecule type" value="Genomic_DNA"/>
</dbReference>